<dbReference type="Proteomes" id="UP000251960">
    <property type="component" value="Chromosome 2"/>
</dbReference>
<dbReference type="AlphaFoldDB" id="A0A3L6FUA5"/>
<evidence type="ECO:0000313" key="2">
    <source>
        <dbReference type="EMBL" id="PWZ38465.1"/>
    </source>
</evidence>
<protein>
    <submittedName>
        <fullName evidence="2">Uncharacterized protein</fullName>
    </submittedName>
</protein>
<comment type="caution">
    <text evidence="2">The sequence shown here is derived from an EMBL/GenBank/DDBJ whole genome shotgun (WGS) entry which is preliminary data.</text>
</comment>
<feature type="region of interest" description="Disordered" evidence="1">
    <location>
        <begin position="123"/>
        <end position="144"/>
    </location>
</feature>
<sequence length="144" mass="15809">MVASLPKLVIAVGPPLRHLRHRDDATVFDIVVVEHERHGESRSLLAGLRDEVLIGLIGEVVHLIVAPPMRNSSTYIMFEDTHTTSTMVVVPAHKNSWPISTRLTWQVGLQVDDELIGVMAPSSDAVPRTTRESSTLATTMRSPA</sequence>
<reference evidence="2 3" key="1">
    <citation type="journal article" date="2018" name="Nat. Genet.">
        <title>Extensive intraspecific gene order and gene structural variations between Mo17 and other maize genomes.</title>
        <authorList>
            <person name="Sun S."/>
            <person name="Zhou Y."/>
            <person name="Chen J."/>
            <person name="Shi J."/>
            <person name="Zhao H."/>
            <person name="Zhao H."/>
            <person name="Song W."/>
            <person name="Zhang M."/>
            <person name="Cui Y."/>
            <person name="Dong X."/>
            <person name="Liu H."/>
            <person name="Ma X."/>
            <person name="Jiao Y."/>
            <person name="Wang B."/>
            <person name="Wei X."/>
            <person name="Stein J.C."/>
            <person name="Glaubitz J.C."/>
            <person name="Lu F."/>
            <person name="Yu G."/>
            <person name="Liang C."/>
            <person name="Fengler K."/>
            <person name="Li B."/>
            <person name="Rafalski A."/>
            <person name="Schnable P.S."/>
            <person name="Ware D.H."/>
            <person name="Buckler E.S."/>
            <person name="Lai J."/>
        </authorList>
    </citation>
    <scope>NUCLEOTIDE SEQUENCE [LARGE SCALE GENOMIC DNA]</scope>
    <source>
        <strain evidence="3">cv. Missouri 17</strain>
        <tissue evidence="2">Seedling</tissue>
    </source>
</reference>
<dbReference type="EMBL" id="NCVQ01000003">
    <property type="protein sequence ID" value="PWZ38465.1"/>
    <property type="molecule type" value="Genomic_DNA"/>
</dbReference>
<proteinExistence type="predicted"/>
<feature type="compositionally biased region" description="Polar residues" evidence="1">
    <location>
        <begin position="132"/>
        <end position="144"/>
    </location>
</feature>
<accession>A0A3L6FUA5</accession>
<evidence type="ECO:0000313" key="3">
    <source>
        <dbReference type="Proteomes" id="UP000251960"/>
    </source>
</evidence>
<organism evidence="2 3">
    <name type="scientific">Zea mays</name>
    <name type="common">Maize</name>
    <dbReference type="NCBI Taxonomy" id="4577"/>
    <lineage>
        <taxon>Eukaryota</taxon>
        <taxon>Viridiplantae</taxon>
        <taxon>Streptophyta</taxon>
        <taxon>Embryophyta</taxon>
        <taxon>Tracheophyta</taxon>
        <taxon>Spermatophyta</taxon>
        <taxon>Magnoliopsida</taxon>
        <taxon>Liliopsida</taxon>
        <taxon>Poales</taxon>
        <taxon>Poaceae</taxon>
        <taxon>PACMAD clade</taxon>
        <taxon>Panicoideae</taxon>
        <taxon>Andropogonodae</taxon>
        <taxon>Andropogoneae</taxon>
        <taxon>Tripsacinae</taxon>
        <taxon>Zea</taxon>
    </lineage>
</organism>
<gene>
    <name evidence="2" type="ORF">Zm00014a_041044</name>
</gene>
<name>A0A3L6FUA5_MAIZE</name>
<evidence type="ECO:0000256" key="1">
    <source>
        <dbReference type="SAM" id="MobiDB-lite"/>
    </source>
</evidence>